<proteinExistence type="predicted"/>
<comment type="caution">
    <text evidence="3">The sequence shown here is derived from an EMBL/GenBank/DDBJ whole genome shotgun (WGS) entry which is preliminary data.</text>
</comment>
<accession>A0A968GGB2</accession>
<reference evidence="3" key="1">
    <citation type="submission" date="2020-03" db="EMBL/GenBank/DDBJ databases">
        <title>Spirochaetal bacteria isolated from arthropods constitute a novel genus Entomospira genus novum within the order Spirochaetales.</title>
        <authorList>
            <person name="Grana-Miraglia L."/>
            <person name="Sikutova S."/>
            <person name="Fingerle V."/>
            <person name="Sing A."/>
            <person name="Castillo-Ramirez S."/>
            <person name="Margos G."/>
            <person name="Rudolf I."/>
        </authorList>
    </citation>
    <scope>NUCLEOTIDE SEQUENCE</scope>
    <source>
        <strain evidence="3">BR149</strain>
    </source>
</reference>
<gene>
    <name evidence="3" type="ORF">HCT48_07165</name>
</gene>
<keyword evidence="4" id="KW-1185">Reference proteome</keyword>
<dbReference type="EMBL" id="JAATLM010000001">
    <property type="protein sequence ID" value="NIZ69984.1"/>
    <property type="molecule type" value="Genomic_DNA"/>
</dbReference>
<protein>
    <recommendedName>
        <fullName evidence="5">Lipoprotein</fullName>
    </recommendedName>
</protein>
<name>A0A968GGB2_9SPIO</name>
<dbReference type="Proteomes" id="UP000778951">
    <property type="component" value="Unassembled WGS sequence"/>
</dbReference>
<organism evidence="3 4">
    <name type="scientific">Entomospira culicis</name>
    <dbReference type="NCBI Taxonomy" id="2719989"/>
    <lineage>
        <taxon>Bacteria</taxon>
        <taxon>Pseudomonadati</taxon>
        <taxon>Spirochaetota</taxon>
        <taxon>Spirochaetia</taxon>
        <taxon>Spirochaetales</taxon>
        <taxon>Spirochaetaceae</taxon>
        <taxon>Entomospira</taxon>
    </lineage>
</organism>
<dbReference type="AlphaFoldDB" id="A0A968GGB2"/>
<dbReference type="RefSeq" id="WP_167696051.1">
    <property type="nucleotide sequence ID" value="NZ_CP118181.1"/>
</dbReference>
<dbReference type="PROSITE" id="PS51257">
    <property type="entry name" value="PROKAR_LIPOPROTEIN"/>
    <property type="match status" value="1"/>
</dbReference>
<sequence>MNKLIYCLALFLLLSACTPKNAKPEPPATVPKADMQKSPKPTESQKTIENPPQAPVEERPVLSADKDLLYINSSVEAGTLTLYTSTPNKGRTPLNGEELKRQGYRLHIYTPFGLFTQDKGSTLFVSSSGGDDLPSPDAKITITLRNYQGDIFQTLSIPVRDSLITYQ</sequence>
<feature type="signal peptide" evidence="2">
    <location>
        <begin position="1"/>
        <end position="22"/>
    </location>
</feature>
<evidence type="ECO:0000256" key="2">
    <source>
        <dbReference type="SAM" id="SignalP"/>
    </source>
</evidence>
<evidence type="ECO:0000313" key="3">
    <source>
        <dbReference type="EMBL" id="NIZ69984.1"/>
    </source>
</evidence>
<feature type="compositionally biased region" description="Polar residues" evidence="1">
    <location>
        <begin position="39"/>
        <end position="50"/>
    </location>
</feature>
<evidence type="ECO:0000313" key="4">
    <source>
        <dbReference type="Proteomes" id="UP000778951"/>
    </source>
</evidence>
<feature type="region of interest" description="Disordered" evidence="1">
    <location>
        <begin position="22"/>
        <end position="59"/>
    </location>
</feature>
<keyword evidence="2" id="KW-0732">Signal</keyword>
<evidence type="ECO:0000256" key="1">
    <source>
        <dbReference type="SAM" id="MobiDB-lite"/>
    </source>
</evidence>
<feature type="chain" id="PRO_5037191586" description="Lipoprotein" evidence="2">
    <location>
        <begin position="23"/>
        <end position="167"/>
    </location>
</feature>
<evidence type="ECO:0008006" key="5">
    <source>
        <dbReference type="Google" id="ProtNLM"/>
    </source>
</evidence>